<dbReference type="AlphaFoldDB" id="A0A9P6DPS0"/>
<sequence>MRKTMTLNIGENKTHFINFYNPYMQLDPQEALPQPSSLPLFTHLTYDLRPDILFTKHRQPPIVNIMTAGNVERFVYGGEYGADLPERHAHIQGAIKYWTQRLKVVPEVRPLKVDPHSKLSKPSVCEDTMPGNTSESDALSQSRKTNSKTELILPWLRHHSSWISPVPDQRTSGLQIRSSLPRGHSSLLSHLLPFRPLHPRHLRHL</sequence>
<dbReference type="Proteomes" id="UP000886523">
    <property type="component" value="Unassembled WGS sequence"/>
</dbReference>
<protein>
    <submittedName>
        <fullName evidence="2">Uncharacterized protein</fullName>
    </submittedName>
</protein>
<evidence type="ECO:0000313" key="3">
    <source>
        <dbReference type="Proteomes" id="UP000886523"/>
    </source>
</evidence>
<evidence type="ECO:0000313" key="2">
    <source>
        <dbReference type="EMBL" id="KAF9506589.1"/>
    </source>
</evidence>
<evidence type="ECO:0000256" key="1">
    <source>
        <dbReference type="SAM" id="MobiDB-lite"/>
    </source>
</evidence>
<reference evidence="2" key="1">
    <citation type="journal article" date="2020" name="Nat. Commun.">
        <title>Large-scale genome sequencing of mycorrhizal fungi provides insights into the early evolution of symbiotic traits.</title>
        <authorList>
            <person name="Miyauchi S."/>
            <person name="Kiss E."/>
            <person name="Kuo A."/>
            <person name="Drula E."/>
            <person name="Kohler A."/>
            <person name="Sanchez-Garcia M."/>
            <person name="Morin E."/>
            <person name="Andreopoulos B."/>
            <person name="Barry K.W."/>
            <person name="Bonito G."/>
            <person name="Buee M."/>
            <person name="Carver A."/>
            <person name="Chen C."/>
            <person name="Cichocki N."/>
            <person name="Clum A."/>
            <person name="Culley D."/>
            <person name="Crous P.W."/>
            <person name="Fauchery L."/>
            <person name="Girlanda M."/>
            <person name="Hayes R.D."/>
            <person name="Keri Z."/>
            <person name="LaButti K."/>
            <person name="Lipzen A."/>
            <person name="Lombard V."/>
            <person name="Magnuson J."/>
            <person name="Maillard F."/>
            <person name="Murat C."/>
            <person name="Nolan M."/>
            <person name="Ohm R.A."/>
            <person name="Pangilinan J."/>
            <person name="Pereira M.F."/>
            <person name="Perotto S."/>
            <person name="Peter M."/>
            <person name="Pfister S."/>
            <person name="Riley R."/>
            <person name="Sitrit Y."/>
            <person name="Stielow J.B."/>
            <person name="Szollosi G."/>
            <person name="Zifcakova L."/>
            <person name="Stursova M."/>
            <person name="Spatafora J.W."/>
            <person name="Tedersoo L."/>
            <person name="Vaario L.M."/>
            <person name="Yamada A."/>
            <person name="Yan M."/>
            <person name="Wang P."/>
            <person name="Xu J."/>
            <person name="Bruns T."/>
            <person name="Baldrian P."/>
            <person name="Vilgalys R."/>
            <person name="Dunand C."/>
            <person name="Henrissat B."/>
            <person name="Grigoriev I.V."/>
            <person name="Hibbett D."/>
            <person name="Nagy L.G."/>
            <person name="Martin F.M."/>
        </authorList>
    </citation>
    <scope>NUCLEOTIDE SEQUENCE</scope>
    <source>
        <strain evidence="2">UP504</strain>
    </source>
</reference>
<name>A0A9P6DPS0_9AGAM</name>
<keyword evidence="3" id="KW-1185">Reference proteome</keyword>
<comment type="caution">
    <text evidence="2">The sequence shown here is derived from an EMBL/GenBank/DDBJ whole genome shotgun (WGS) entry which is preliminary data.</text>
</comment>
<organism evidence="2 3">
    <name type="scientific">Hydnum rufescens UP504</name>
    <dbReference type="NCBI Taxonomy" id="1448309"/>
    <lineage>
        <taxon>Eukaryota</taxon>
        <taxon>Fungi</taxon>
        <taxon>Dikarya</taxon>
        <taxon>Basidiomycota</taxon>
        <taxon>Agaricomycotina</taxon>
        <taxon>Agaricomycetes</taxon>
        <taxon>Cantharellales</taxon>
        <taxon>Hydnaceae</taxon>
        <taxon>Hydnum</taxon>
    </lineage>
</organism>
<feature type="region of interest" description="Disordered" evidence="1">
    <location>
        <begin position="113"/>
        <end position="145"/>
    </location>
</feature>
<proteinExistence type="predicted"/>
<gene>
    <name evidence="2" type="ORF">BS47DRAFT_394813</name>
</gene>
<accession>A0A9P6DPS0</accession>
<dbReference type="EMBL" id="MU129106">
    <property type="protein sequence ID" value="KAF9506589.1"/>
    <property type="molecule type" value="Genomic_DNA"/>
</dbReference>
<feature type="compositionally biased region" description="Polar residues" evidence="1">
    <location>
        <begin position="130"/>
        <end position="144"/>
    </location>
</feature>